<dbReference type="AlphaFoldDB" id="A0A6G4UFB9"/>
<keyword evidence="2" id="KW-0479">Metal-binding</keyword>
<evidence type="ECO:0000313" key="3">
    <source>
        <dbReference type="EMBL" id="NGN70500.1"/>
    </source>
</evidence>
<dbReference type="Pfam" id="PF00067">
    <property type="entry name" value="p450"/>
    <property type="match status" value="1"/>
</dbReference>
<dbReference type="PROSITE" id="PS00086">
    <property type="entry name" value="CYTOCHROME_P450"/>
    <property type="match status" value="1"/>
</dbReference>
<evidence type="ECO:0000313" key="4">
    <source>
        <dbReference type="Proteomes" id="UP000481583"/>
    </source>
</evidence>
<proteinExistence type="inferred from homology"/>
<dbReference type="PANTHER" id="PTHR46696:SF1">
    <property type="entry name" value="CYTOCHROME P450 YJIB-RELATED"/>
    <property type="match status" value="1"/>
</dbReference>
<gene>
    <name evidence="3" type="ORF">G5C51_42335</name>
</gene>
<keyword evidence="2" id="KW-0560">Oxidoreductase</keyword>
<comment type="caution">
    <text evidence="3">The sequence shown here is derived from an EMBL/GenBank/DDBJ whole genome shotgun (WGS) entry which is preliminary data.</text>
</comment>
<organism evidence="3 4">
    <name type="scientific">Streptomyces coryli</name>
    <dbReference type="NCBI Taxonomy" id="1128680"/>
    <lineage>
        <taxon>Bacteria</taxon>
        <taxon>Bacillati</taxon>
        <taxon>Actinomycetota</taxon>
        <taxon>Actinomycetes</taxon>
        <taxon>Kitasatosporales</taxon>
        <taxon>Streptomycetaceae</taxon>
        <taxon>Streptomyces</taxon>
    </lineage>
</organism>
<keyword evidence="2" id="KW-0408">Iron</keyword>
<dbReference type="InterPro" id="IPR036396">
    <property type="entry name" value="Cyt_P450_sf"/>
</dbReference>
<accession>A0A6G4UFB9</accession>
<keyword evidence="2" id="KW-0349">Heme</keyword>
<dbReference type="EMBL" id="JAAKZV010000590">
    <property type="protein sequence ID" value="NGN70500.1"/>
    <property type="molecule type" value="Genomic_DNA"/>
</dbReference>
<dbReference type="Proteomes" id="UP000481583">
    <property type="component" value="Unassembled WGS sequence"/>
</dbReference>
<protein>
    <submittedName>
        <fullName evidence="3">Cytochrome P450</fullName>
    </submittedName>
</protein>
<keyword evidence="4" id="KW-1185">Reference proteome</keyword>
<dbReference type="RefSeq" id="WP_165246271.1">
    <property type="nucleotide sequence ID" value="NZ_JAAKZV010000590.1"/>
</dbReference>
<dbReference type="Gene3D" id="1.10.630.10">
    <property type="entry name" value="Cytochrome P450"/>
    <property type="match status" value="1"/>
</dbReference>
<dbReference type="InterPro" id="IPR001128">
    <property type="entry name" value="Cyt_P450"/>
</dbReference>
<dbReference type="GO" id="GO:0004497">
    <property type="term" value="F:monooxygenase activity"/>
    <property type="evidence" value="ECO:0007669"/>
    <property type="project" value="UniProtKB-KW"/>
</dbReference>
<dbReference type="GO" id="GO:0020037">
    <property type="term" value="F:heme binding"/>
    <property type="evidence" value="ECO:0007669"/>
    <property type="project" value="InterPro"/>
</dbReference>
<dbReference type="InterPro" id="IPR017972">
    <property type="entry name" value="Cyt_P450_CS"/>
</dbReference>
<comment type="similarity">
    <text evidence="1 2">Belongs to the cytochrome P450 family.</text>
</comment>
<reference evidence="3 4" key="1">
    <citation type="submission" date="2020-02" db="EMBL/GenBank/DDBJ databases">
        <title>Whole-genome analyses of novel actinobacteria.</title>
        <authorList>
            <person name="Sahin N."/>
        </authorList>
    </citation>
    <scope>NUCLEOTIDE SEQUENCE [LARGE SCALE GENOMIC DNA]</scope>
    <source>
        <strain evidence="3 4">A7024</strain>
    </source>
</reference>
<evidence type="ECO:0000256" key="1">
    <source>
        <dbReference type="ARBA" id="ARBA00010617"/>
    </source>
</evidence>
<dbReference type="SUPFAM" id="SSF48264">
    <property type="entry name" value="Cytochrome P450"/>
    <property type="match status" value="1"/>
</dbReference>
<dbReference type="PANTHER" id="PTHR46696">
    <property type="entry name" value="P450, PUTATIVE (EUROFUNG)-RELATED"/>
    <property type="match status" value="1"/>
</dbReference>
<feature type="non-terminal residue" evidence="3">
    <location>
        <position position="213"/>
    </location>
</feature>
<dbReference type="PRINTS" id="PR00385">
    <property type="entry name" value="P450"/>
</dbReference>
<keyword evidence="2" id="KW-0503">Monooxygenase</keyword>
<evidence type="ECO:0000256" key="2">
    <source>
        <dbReference type="RuleBase" id="RU000461"/>
    </source>
</evidence>
<dbReference type="GO" id="GO:0016705">
    <property type="term" value="F:oxidoreductase activity, acting on paired donors, with incorporation or reduction of molecular oxygen"/>
    <property type="evidence" value="ECO:0007669"/>
    <property type="project" value="InterPro"/>
</dbReference>
<dbReference type="GO" id="GO:0005506">
    <property type="term" value="F:iron ion binding"/>
    <property type="evidence" value="ECO:0007669"/>
    <property type="project" value="InterPro"/>
</dbReference>
<sequence>MDFAQPLPVAVLAGLLGVGGELVSWLGRRLDAMSPANDHLAEGVELAAADRAAREVGEFAAALLADPPRGAPLAPMLAELAGAPYPGEVRAANLIMLLAAGTETARSMLAHALHVLIHDPVMAEVLRVEPGLVPGFVAEMLRTQPPAHVTSRWTSCPVELAGAGVPAGRLVLVLLAAANRDPGRFPDPGGFSVRRGDDGLAFGMGRHYCLGAG</sequence>
<name>A0A6G4UFB9_9ACTN</name>